<keyword evidence="4 9" id="KW-0812">Transmembrane</keyword>
<proteinExistence type="predicted"/>
<feature type="region of interest" description="Disordered" evidence="8">
    <location>
        <begin position="1"/>
        <end position="20"/>
    </location>
</feature>
<dbReference type="Proteomes" id="UP000093898">
    <property type="component" value="Unassembled WGS sequence"/>
</dbReference>
<dbReference type="GO" id="GO:0005886">
    <property type="term" value="C:plasma membrane"/>
    <property type="evidence" value="ECO:0007669"/>
    <property type="project" value="UniProtKB-SubCell"/>
</dbReference>
<keyword evidence="7" id="KW-0012">Acyltransferase</keyword>
<protein>
    <recommendedName>
        <fullName evidence="14">Acyltransferase</fullName>
    </recommendedName>
</protein>
<dbReference type="RefSeq" id="WP_064986031.1">
    <property type="nucleotide sequence ID" value="NZ_LZLC01000250.1"/>
</dbReference>
<dbReference type="PANTHER" id="PTHR23028">
    <property type="entry name" value="ACETYLTRANSFERASE"/>
    <property type="match status" value="1"/>
</dbReference>
<feature type="transmembrane region" description="Helical" evidence="9">
    <location>
        <begin position="280"/>
        <end position="298"/>
    </location>
</feature>
<feature type="domain" description="Acyltransferase 3" evidence="10">
    <location>
        <begin position="25"/>
        <end position="358"/>
    </location>
</feature>
<dbReference type="GO" id="GO:0016747">
    <property type="term" value="F:acyltransferase activity, transferring groups other than amino-acyl groups"/>
    <property type="evidence" value="ECO:0007669"/>
    <property type="project" value="InterPro"/>
</dbReference>
<comment type="caution">
    <text evidence="12">The sequence shown here is derived from an EMBL/GenBank/DDBJ whole genome shotgun (WGS) entry which is preliminary data.</text>
</comment>
<feature type="transmembrane region" description="Helical" evidence="9">
    <location>
        <begin position="163"/>
        <end position="180"/>
    </location>
</feature>
<evidence type="ECO:0000256" key="4">
    <source>
        <dbReference type="ARBA" id="ARBA00022692"/>
    </source>
</evidence>
<feature type="transmembrane region" description="Helical" evidence="9">
    <location>
        <begin position="91"/>
        <end position="113"/>
    </location>
</feature>
<dbReference type="InterPro" id="IPR036514">
    <property type="entry name" value="SGNH_hydro_sf"/>
</dbReference>
<organism evidence="12 13">
    <name type="scientific">Mycolicibacterium mucogenicum</name>
    <name type="common">Mycobacterium mucogenicum</name>
    <dbReference type="NCBI Taxonomy" id="56689"/>
    <lineage>
        <taxon>Bacteria</taxon>
        <taxon>Bacillati</taxon>
        <taxon>Actinomycetota</taxon>
        <taxon>Actinomycetes</taxon>
        <taxon>Mycobacteriales</taxon>
        <taxon>Mycobacteriaceae</taxon>
        <taxon>Mycolicibacterium</taxon>
    </lineage>
</organism>
<dbReference type="SUPFAM" id="SSF52266">
    <property type="entry name" value="SGNH hydrolase"/>
    <property type="match status" value="1"/>
</dbReference>
<feature type="transmembrane region" description="Helical" evidence="9">
    <location>
        <begin position="192"/>
        <end position="210"/>
    </location>
</feature>
<evidence type="ECO:0000259" key="11">
    <source>
        <dbReference type="Pfam" id="PF19040"/>
    </source>
</evidence>
<feature type="transmembrane region" description="Helical" evidence="9">
    <location>
        <begin position="253"/>
        <end position="274"/>
    </location>
</feature>
<evidence type="ECO:0000313" key="12">
    <source>
        <dbReference type="EMBL" id="OBJ36192.1"/>
    </source>
</evidence>
<dbReference type="InterPro" id="IPR043968">
    <property type="entry name" value="SGNH"/>
</dbReference>
<evidence type="ECO:0000256" key="6">
    <source>
        <dbReference type="ARBA" id="ARBA00023136"/>
    </source>
</evidence>
<evidence type="ECO:0000256" key="7">
    <source>
        <dbReference type="ARBA" id="ARBA00023315"/>
    </source>
</evidence>
<evidence type="ECO:0008006" key="14">
    <source>
        <dbReference type="Google" id="ProtNLM"/>
    </source>
</evidence>
<dbReference type="AlphaFoldDB" id="A0A1A3GJH1"/>
<dbReference type="InterPro" id="IPR002656">
    <property type="entry name" value="Acyl_transf_3_dom"/>
</dbReference>
<dbReference type="Pfam" id="PF01757">
    <property type="entry name" value="Acyl_transf_3"/>
    <property type="match status" value="1"/>
</dbReference>
<dbReference type="GO" id="GO:0009103">
    <property type="term" value="P:lipopolysaccharide biosynthetic process"/>
    <property type="evidence" value="ECO:0007669"/>
    <property type="project" value="TreeGrafter"/>
</dbReference>
<feature type="transmembrane region" description="Helical" evidence="9">
    <location>
        <begin position="230"/>
        <end position="246"/>
    </location>
</feature>
<keyword evidence="6 9" id="KW-0472">Membrane</keyword>
<evidence type="ECO:0000256" key="3">
    <source>
        <dbReference type="ARBA" id="ARBA00022679"/>
    </source>
</evidence>
<feature type="transmembrane region" description="Helical" evidence="9">
    <location>
        <begin position="393"/>
        <end position="411"/>
    </location>
</feature>
<keyword evidence="2" id="KW-1003">Cell membrane</keyword>
<evidence type="ECO:0000256" key="8">
    <source>
        <dbReference type="SAM" id="MobiDB-lite"/>
    </source>
</evidence>
<evidence type="ECO:0000256" key="1">
    <source>
        <dbReference type="ARBA" id="ARBA00004651"/>
    </source>
</evidence>
<evidence type="ECO:0000256" key="5">
    <source>
        <dbReference type="ARBA" id="ARBA00022989"/>
    </source>
</evidence>
<sequence length="720" mass="78941">MPERRRHTHSTRHRTRVTTTPGRRDIQGLRAFAMLTIFATHLLEWPRGGFVTLDVFFVISGFLITGNLLRSAETHGTVPFKKFYWNRVRRIIPAATVVLLLTYLVSTLIFKAFRAHEVGIDALFAFIFMANWRYAYQGTDYFQNAAQTVSPLQHYWSLSVEEQFYFVWPAVIFVVSLLVLRRSWSHQRRMQLAGGAMCVIIAASFAWAMYKSATSPAWAYFDTFTRVWELGVGALLATAVGLLARIPTAIKPALSWGGLAVIVASIALITDPAMGFPAPWALLPVAGSAMVIAAGVGGEPAYQFFLRNRVSTYLGDMSYSLYLVHWPVIIILGTLMARGSAFYFAAVTCTFGLSIASYHFVENPLRRADSHTFKRAKDAITDGRIRVKRSSQYAALGAAALLTIGLCTYAVRPEAYRHNTPMADAQILAANASAPEPRLGPLGLALEGELDHALKATEWPELEPSMESVIGGSLVLPEINRCAGVAEAPADLCAWGSSSAPVRVVLVGDSIALGYAGALREIALNSRDQIQFHNFAMGSCAFIDNTIDRPGLSEYCEGRKQNAVDFINATNPTVVIVANQSTNLHVAGTHDLLTPKKWADSLNRMLQKFQQKPPHLVFIAPPPSGPPANECFAKRSSTPADCIGQVDKAWQQMATAEQQLADALGAAWIDSRPWFCNAHQLCPAFAGTSPTKYGAIHMAPTYATKIYPVMSEVLHQEGIL</sequence>
<dbReference type="InterPro" id="IPR050879">
    <property type="entry name" value="Acyltransferase_3"/>
</dbReference>
<evidence type="ECO:0000256" key="9">
    <source>
        <dbReference type="SAM" id="Phobius"/>
    </source>
</evidence>
<feature type="transmembrane region" description="Helical" evidence="9">
    <location>
        <begin position="26"/>
        <end position="43"/>
    </location>
</feature>
<reference evidence="12 13" key="1">
    <citation type="submission" date="2016-06" db="EMBL/GenBank/DDBJ databases">
        <authorList>
            <person name="Kjaerup R.B."/>
            <person name="Dalgaard T.S."/>
            <person name="Juul-Madsen H.R."/>
        </authorList>
    </citation>
    <scope>NUCLEOTIDE SEQUENCE [LARGE SCALE GENOMIC DNA]</scope>
    <source>
        <strain evidence="12 13">1127319.6</strain>
    </source>
</reference>
<accession>A0A1A3GJH1</accession>
<name>A0A1A3GJH1_MYCMU</name>
<feature type="domain" description="SGNH" evidence="11">
    <location>
        <begin position="488"/>
        <end position="688"/>
    </location>
</feature>
<dbReference type="EMBL" id="LZLC01000250">
    <property type="protein sequence ID" value="OBJ36192.1"/>
    <property type="molecule type" value="Genomic_DNA"/>
</dbReference>
<keyword evidence="5 9" id="KW-1133">Transmembrane helix</keyword>
<dbReference type="Pfam" id="PF19040">
    <property type="entry name" value="SGNH"/>
    <property type="match status" value="1"/>
</dbReference>
<evidence type="ECO:0000259" key="10">
    <source>
        <dbReference type="Pfam" id="PF01757"/>
    </source>
</evidence>
<comment type="subcellular location">
    <subcellularLocation>
        <location evidence="1">Cell membrane</location>
        <topology evidence="1">Multi-pass membrane protein</topology>
    </subcellularLocation>
</comment>
<feature type="transmembrane region" description="Helical" evidence="9">
    <location>
        <begin position="342"/>
        <end position="361"/>
    </location>
</feature>
<evidence type="ECO:0000313" key="13">
    <source>
        <dbReference type="Proteomes" id="UP000093898"/>
    </source>
</evidence>
<keyword evidence="3" id="KW-0808">Transferase</keyword>
<feature type="transmembrane region" description="Helical" evidence="9">
    <location>
        <begin position="319"/>
        <end position="336"/>
    </location>
</feature>
<dbReference type="PANTHER" id="PTHR23028:SF53">
    <property type="entry name" value="ACYL_TRANSF_3 DOMAIN-CONTAINING PROTEIN"/>
    <property type="match status" value="1"/>
</dbReference>
<dbReference type="Gene3D" id="3.40.50.1110">
    <property type="entry name" value="SGNH hydrolase"/>
    <property type="match status" value="1"/>
</dbReference>
<feature type="transmembrane region" description="Helical" evidence="9">
    <location>
        <begin position="49"/>
        <end position="70"/>
    </location>
</feature>
<evidence type="ECO:0000256" key="2">
    <source>
        <dbReference type="ARBA" id="ARBA00022475"/>
    </source>
</evidence>
<feature type="compositionally biased region" description="Basic residues" evidence="8">
    <location>
        <begin position="1"/>
        <end position="16"/>
    </location>
</feature>
<gene>
    <name evidence="12" type="ORF">A5630_07295</name>
</gene>